<name>A0A4D7B8Q2_9HYPH</name>
<reference evidence="1 2" key="1">
    <citation type="submission" date="2019-04" db="EMBL/GenBank/DDBJ databases">
        <title>Phreatobacter aquaticus sp. nov.</title>
        <authorList>
            <person name="Choi A."/>
        </authorList>
    </citation>
    <scope>NUCLEOTIDE SEQUENCE [LARGE SCALE GENOMIC DNA]</scope>
    <source>
        <strain evidence="1 2">KCTC 52518</strain>
    </source>
</reference>
<dbReference type="RefSeq" id="WP_136962658.1">
    <property type="nucleotide sequence ID" value="NZ_CP039690.1"/>
</dbReference>
<evidence type="ECO:0000313" key="2">
    <source>
        <dbReference type="Proteomes" id="UP000298781"/>
    </source>
</evidence>
<sequence length="103" mass="11501">MRRHLELALDELPILPRVAGGDGRAHDVHLFAHGSADLIVDAEGDWQVSEIYLETSEALALAGGRLSRRFTRVERQAPHWDLIEQAIRRQLGARVDGRIAEGE</sequence>
<dbReference type="OrthoDB" id="9844241at2"/>
<accession>A0A4D7B8Q2</accession>
<keyword evidence="2" id="KW-1185">Reference proteome</keyword>
<protein>
    <submittedName>
        <fullName evidence="1">Uncharacterized protein</fullName>
    </submittedName>
</protein>
<dbReference type="EMBL" id="CP039690">
    <property type="protein sequence ID" value="QCI67223.1"/>
    <property type="molecule type" value="Genomic_DNA"/>
</dbReference>
<dbReference type="Proteomes" id="UP000298781">
    <property type="component" value="Chromosome"/>
</dbReference>
<organism evidence="1 2">
    <name type="scientific">Phreatobacter stygius</name>
    <dbReference type="NCBI Taxonomy" id="1940610"/>
    <lineage>
        <taxon>Bacteria</taxon>
        <taxon>Pseudomonadati</taxon>
        <taxon>Pseudomonadota</taxon>
        <taxon>Alphaproteobacteria</taxon>
        <taxon>Hyphomicrobiales</taxon>
        <taxon>Phreatobacteraceae</taxon>
        <taxon>Phreatobacter</taxon>
    </lineage>
</organism>
<gene>
    <name evidence="1" type="ORF">E8M01_25110</name>
</gene>
<dbReference type="AlphaFoldDB" id="A0A4D7B8Q2"/>
<dbReference type="KEGG" id="pstg:E8M01_25110"/>
<proteinExistence type="predicted"/>
<evidence type="ECO:0000313" key="1">
    <source>
        <dbReference type="EMBL" id="QCI67223.1"/>
    </source>
</evidence>